<accession>A0ABQ2VHC7</accession>
<protein>
    <recommendedName>
        <fullName evidence="3">DUF5753 domain-containing protein</fullName>
    </recommendedName>
</protein>
<evidence type="ECO:0008006" key="3">
    <source>
        <dbReference type="Google" id="ProtNLM"/>
    </source>
</evidence>
<gene>
    <name evidence="1" type="ORF">GCM10010178_91190</name>
</gene>
<proteinExistence type="predicted"/>
<evidence type="ECO:0000313" key="1">
    <source>
        <dbReference type="EMBL" id="GGU87093.1"/>
    </source>
</evidence>
<sequence>MTAEVAGGHDDAQHIVGRLRDQRTTIGIHRDIEQGVAEQQLNVLSLVAALEHEPQHALRLRQILDNPVVNALRYPQFCKSATIRIVRQKRGAELAIVRKLAAAAAALLMSRRDRQGYDIHVAPAELTKISMLRDTGAGQ</sequence>
<dbReference type="Proteomes" id="UP000649573">
    <property type="component" value="Unassembled WGS sequence"/>
</dbReference>
<keyword evidence="2" id="KW-1185">Reference proteome</keyword>
<dbReference type="RefSeq" id="WP_189260028.1">
    <property type="nucleotide sequence ID" value="NZ_BMRE01000110.1"/>
</dbReference>
<reference evidence="2" key="1">
    <citation type="journal article" date="2019" name="Int. J. Syst. Evol. Microbiol.">
        <title>The Global Catalogue of Microorganisms (GCM) 10K type strain sequencing project: providing services to taxonomists for standard genome sequencing and annotation.</title>
        <authorList>
            <consortium name="The Broad Institute Genomics Platform"/>
            <consortium name="The Broad Institute Genome Sequencing Center for Infectious Disease"/>
            <person name="Wu L."/>
            <person name="Ma J."/>
        </authorList>
    </citation>
    <scope>NUCLEOTIDE SEQUENCE [LARGE SCALE GENOMIC DNA]</scope>
    <source>
        <strain evidence="2">JCM 3296</strain>
    </source>
</reference>
<organism evidence="1 2">
    <name type="scientific">Lentzea flava</name>
    <dbReference type="NCBI Taxonomy" id="103732"/>
    <lineage>
        <taxon>Bacteria</taxon>
        <taxon>Bacillati</taxon>
        <taxon>Actinomycetota</taxon>
        <taxon>Actinomycetes</taxon>
        <taxon>Pseudonocardiales</taxon>
        <taxon>Pseudonocardiaceae</taxon>
        <taxon>Lentzea</taxon>
    </lineage>
</organism>
<dbReference type="EMBL" id="BMRE01000110">
    <property type="protein sequence ID" value="GGU87093.1"/>
    <property type="molecule type" value="Genomic_DNA"/>
</dbReference>
<comment type="caution">
    <text evidence="1">The sequence shown here is derived from an EMBL/GenBank/DDBJ whole genome shotgun (WGS) entry which is preliminary data.</text>
</comment>
<evidence type="ECO:0000313" key="2">
    <source>
        <dbReference type="Proteomes" id="UP000649573"/>
    </source>
</evidence>
<name>A0ABQ2VHC7_9PSEU</name>